<dbReference type="InterPro" id="IPR047310">
    <property type="entry name" value="Virgaviridae_RdRp"/>
</dbReference>
<name>A0A6F8Z5X2_9VIRU</name>
<organism evidence="20">
    <name type="scientific">Pepper mild mottle virus</name>
    <dbReference type="NCBI Taxonomy" id="12239"/>
    <lineage>
        <taxon>Viruses</taxon>
        <taxon>Riboviria</taxon>
        <taxon>Orthornavirae</taxon>
        <taxon>Kitrinoviricota</taxon>
        <taxon>Alsuviricetes</taxon>
        <taxon>Martellivirales</taxon>
        <taxon>Virgaviridae</taxon>
        <taxon>Tobamovirus</taxon>
        <taxon>Tobamovirus capsici</taxon>
    </lineage>
</organism>
<dbReference type="CDD" id="cd23251">
    <property type="entry name" value="Virgaviridae_RdRp"/>
    <property type="match status" value="1"/>
</dbReference>
<keyword evidence="9" id="KW-0547">Nucleotide-binding</keyword>
<dbReference type="GO" id="GO:0006396">
    <property type="term" value="P:RNA processing"/>
    <property type="evidence" value="ECO:0007669"/>
    <property type="project" value="InterPro"/>
</dbReference>
<dbReference type="InterPro" id="IPR001788">
    <property type="entry name" value="RNA-dep_RNA_pol_alsuvir"/>
</dbReference>
<accession>A0A6F8Z5X2</accession>
<dbReference type="GO" id="GO:0006351">
    <property type="term" value="P:DNA-templated transcription"/>
    <property type="evidence" value="ECO:0007669"/>
    <property type="project" value="InterPro"/>
</dbReference>
<comment type="catalytic activity">
    <reaction evidence="16">
        <text>ATP + H2O = ADP + phosphate + H(+)</text>
        <dbReference type="Rhea" id="RHEA:13065"/>
        <dbReference type="ChEBI" id="CHEBI:15377"/>
        <dbReference type="ChEBI" id="CHEBI:15378"/>
        <dbReference type="ChEBI" id="CHEBI:30616"/>
        <dbReference type="ChEBI" id="CHEBI:43474"/>
        <dbReference type="ChEBI" id="CHEBI:456216"/>
        <dbReference type="EC" id="3.6.4.13"/>
    </reaction>
</comment>
<evidence type="ECO:0000256" key="16">
    <source>
        <dbReference type="ARBA" id="ARBA00047984"/>
    </source>
</evidence>
<evidence type="ECO:0000256" key="2">
    <source>
        <dbReference type="ARBA" id="ARBA00013540"/>
    </source>
</evidence>
<evidence type="ECO:0000256" key="15">
    <source>
        <dbReference type="ARBA" id="ARBA00023280"/>
    </source>
</evidence>
<keyword evidence="15" id="KW-0899">Viral immunoevasion</keyword>
<dbReference type="GO" id="GO:0003724">
    <property type="term" value="F:RNA helicase activity"/>
    <property type="evidence" value="ECO:0007669"/>
    <property type="project" value="UniProtKB-EC"/>
</dbReference>
<dbReference type="InterPro" id="IPR002588">
    <property type="entry name" value="Alphavirus-like_MT_dom"/>
</dbReference>
<evidence type="ECO:0000256" key="7">
    <source>
        <dbReference type="ARBA" id="ARBA00022679"/>
    </source>
</evidence>
<protein>
    <recommendedName>
        <fullName evidence="2">Replicase large subunit</fullName>
        <ecNumber evidence="1">2.7.7.48</ecNumber>
    </recommendedName>
</protein>
<dbReference type="SUPFAM" id="SSF56672">
    <property type="entry name" value="DNA/RNA polymerases"/>
    <property type="match status" value="1"/>
</dbReference>
<dbReference type="InterPro" id="IPR027417">
    <property type="entry name" value="P-loop_NTPase"/>
</dbReference>
<evidence type="ECO:0000256" key="6">
    <source>
        <dbReference type="ARBA" id="ARBA00022632"/>
    </source>
</evidence>
<keyword evidence="13" id="KW-0693">Viral RNA replication</keyword>
<keyword evidence="14" id="KW-1159">RNA suppression of termination</keyword>
<dbReference type="Pfam" id="PF01443">
    <property type="entry name" value="Viral_helicase1"/>
    <property type="match status" value="1"/>
</dbReference>
<keyword evidence="12" id="KW-0067">ATP-binding</keyword>
<keyword evidence="6" id="KW-1090">Inhibition of host innate immune response by virus</keyword>
<evidence type="ECO:0000259" key="19">
    <source>
        <dbReference type="PROSITE" id="PS51743"/>
    </source>
</evidence>
<keyword evidence="11" id="KW-0347">Helicase</keyword>
<dbReference type="GO" id="GO:0039694">
    <property type="term" value="P:viral RNA genome replication"/>
    <property type="evidence" value="ECO:0007669"/>
    <property type="project" value="InterPro"/>
</dbReference>
<evidence type="ECO:0000256" key="1">
    <source>
        <dbReference type="ARBA" id="ARBA00012494"/>
    </source>
</evidence>
<dbReference type="GO" id="GO:0003968">
    <property type="term" value="F:RNA-directed RNA polymerase activity"/>
    <property type="evidence" value="ECO:0007669"/>
    <property type="project" value="UniProtKB-KW"/>
</dbReference>
<keyword evidence="7" id="KW-0808">Transferase</keyword>
<dbReference type="Pfam" id="PF01660">
    <property type="entry name" value="Vmethyltransf"/>
    <property type="match status" value="1"/>
</dbReference>
<evidence type="ECO:0000256" key="13">
    <source>
        <dbReference type="ARBA" id="ARBA00022953"/>
    </source>
</evidence>
<reference evidence="20" key="1">
    <citation type="submission" date="2020-04" db="EMBL/GenBank/DDBJ databases">
        <title>Pepper mild mottle virus isolated from Achyranthes aspera.</title>
        <authorList>
            <person name="Hong J.S."/>
            <person name="Park J.S."/>
        </authorList>
    </citation>
    <scope>NUCLEOTIDE SEQUENCE</scope>
    <source>
        <strain evidence="20">Chaff</strain>
    </source>
</reference>
<dbReference type="Gene3D" id="3.30.450.420">
    <property type="match status" value="1"/>
</dbReference>
<feature type="domain" description="(+)RNA virus helicase C-terminal" evidence="18">
    <location>
        <begin position="803"/>
        <end position="1117"/>
    </location>
</feature>
<proteinExistence type="predicted"/>
<dbReference type="InterPro" id="IPR007094">
    <property type="entry name" value="RNA-dir_pol_PSvirus"/>
</dbReference>
<keyword evidence="8" id="KW-0548">Nucleotidyltransferase</keyword>
<dbReference type="GO" id="GO:0005524">
    <property type="term" value="F:ATP binding"/>
    <property type="evidence" value="ECO:0007669"/>
    <property type="project" value="UniProtKB-KW"/>
</dbReference>
<evidence type="ECO:0000256" key="3">
    <source>
        <dbReference type="ARBA" id="ARBA00022463"/>
    </source>
</evidence>
<dbReference type="InterPro" id="IPR043502">
    <property type="entry name" value="DNA/RNA_pol_sf"/>
</dbReference>
<dbReference type="GO" id="GO:0008174">
    <property type="term" value="F:mRNA methyltransferase activity"/>
    <property type="evidence" value="ECO:0007669"/>
    <property type="project" value="UniProtKB-UniRule"/>
</dbReference>
<evidence type="ECO:0000256" key="10">
    <source>
        <dbReference type="ARBA" id="ARBA00022801"/>
    </source>
</evidence>
<dbReference type="GO" id="GO:0052170">
    <property type="term" value="P:symbiont-mediated suppression of host innate immune response"/>
    <property type="evidence" value="ECO:0007669"/>
    <property type="project" value="UniProtKB-KW"/>
</dbReference>
<dbReference type="GO" id="GO:0003723">
    <property type="term" value="F:RNA binding"/>
    <property type="evidence" value="ECO:0007669"/>
    <property type="project" value="InterPro"/>
</dbReference>
<dbReference type="SUPFAM" id="SSF52540">
    <property type="entry name" value="P-loop containing nucleoside triphosphate hydrolases"/>
    <property type="match status" value="1"/>
</dbReference>
<keyword evidence="3" id="KW-0941">Suppressor of RNA silencing</keyword>
<evidence type="ECO:0000256" key="4">
    <source>
        <dbReference type="ARBA" id="ARBA00022484"/>
    </source>
</evidence>
<dbReference type="Pfam" id="PF00978">
    <property type="entry name" value="RdRP_2"/>
    <property type="match status" value="1"/>
</dbReference>
<keyword evidence="4 20" id="KW-0696">RNA-directed RNA polymerase</keyword>
<evidence type="ECO:0000256" key="14">
    <source>
        <dbReference type="ARBA" id="ARBA00023151"/>
    </source>
</evidence>
<evidence type="ECO:0000256" key="5">
    <source>
        <dbReference type="ARBA" id="ARBA00022581"/>
    </source>
</evidence>
<keyword evidence="10" id="KW-0378">Hydrolase</keyword>
<evidence type="ECO:0000256" key="12">
    <source>
        <dbReference type="ARBA" id="ARBA00022840"/>
    </source>
</evidence>
<dbReference type="InterPro" id="IPR027351">
    <property type="entry name" value="(+)RNA_virus_helicase_core_dom"/>
</dbReference>
<dbReference type="GO" id="GO:0016556">
    <property type="term" value="P:mRNA modification"/>
    <property type="evidence" value="ECO:0007669"/>
    <property type="project" value="InterPro"/>
</dbReference>
<keyword evidence="5" id="KW-0945">Host-virus interaction</keyword>
<dbReference type="PROSITE" id="PS50507">
    <property type="entry name" value="RDRP_SSRNA_POS"/>
    <property type="match status" value="1"/>
</dbReference>
<feature type="domain" description="Alphavirus-like MT" evidence="19">
    <location>
        <begin position="72"/>
        <end position="280"/>
    </location>
</feature>
<dbReference type="PROSITE" id="PS51743">
    <property type="entry name" value="ALPHAVIRUS_MT"/>
    <property type="match status" value="1"/>
</dbReference>
<sequence>MAYTQQATNAALASTLRGNNPLVNDLANRKLYESAVEQCNAHDRRPKVNFLRSISEEQTLIATKAYPEFQITFYNTQNAVHSLAGGLRSLELEYLMMQIPYGSTTYDIGGNFAAHMFKGRDYVHCCMPNMDLRDVMRHNAQKDSIELYLSKLAQKKKVIPPYQKPVFDKYTDDPQSVVCSKPFQHCEGVSHCTDKVYAVALHSLYDIPADEFGAALLRRNVHVCYAAFHFSENLLLEDSYVSLDDIGAFFSREGDMLNFSFVAESTLNYTHSYSNVLKYVCKTYFPASSREVYMKEFLVTRVNTWFCKFSRLDTFVLYRGVYHRGVDKEQFYSAMEDAWHYKKTLAMMNSERILLEDSSSVNYWFPKMKDMVIVPLFDVSLQNEGKRLARKEVMVSKDFVYTVLNHIRTYQSKALTYANVLSFVESIRSRVIINGVTARSEWDVDKALLQSLSMTFFLQTKLAMLKDDLVVQKFQVHSKSLTEYVWDEITAAFHNCFPTIKERLINKKLITVSEEALEIKVPDLYVTFHDRLVKEYKSSVEMPVLDVKKSLEEAEVMYNALSEISILKDSDKFDVDVFSRMCNTLGVDPLVAAKVMVAVVSNESGLTLTFERPTEANVALALQPTIASKEEGSLKIVSSDVGESSIKEVVQKSEISMLGLTGSTVSDEFQRSTEIESLQQFHMVSTETIIRKQMHAMVYTGPLKVQQCKNYLDSLVASLSAAVSNLKKIIKDTAAIDLETKEKFGVYDVCLKKWLVKPQSKGHAWGVVMDSDYKCFVALLTYDGENIVCGETWRRVAVSSESLVYSDMGKIRAIRSVLKDGEPHISSAKVTLVDGVPGCGKTKEILSRVNFDEDLVLVPGKQAAEMIKRRANSSGLIVATKENVRTVDSFLMNYGRGPCQYKRLFLDEGLMLHPGCVNFLVGMSLCSEAFVYGDTQQIPYINRVATIPYPKHLSQLEVDAVETRRTTLRCPADITFFLNQKYEGQVMCTSSVTRSVSHEVIQGAAVMNPVSKPLKGKVITFTQSDKSLLLSRGYEDVHTVHEVQGETFEDVSLVRLTPTPVGIISKQSPHLLVSLSRHTRSIKYYTVVLDAVVSVLRDLECVSSYLLDMYKVDVSTQYQLQIESVYKGVNLFVAAPKTGDVSDMQYFYDKCLPGNSTILNEYDAVTTQIRENNLNVKDCVLDMSKSVPLPRESETTLKPVIRTAAEKPRKPGLLENLVAMIKRNFNSPELIGVVDIEDTASLVVDKFFDAYFIREKKKPKNIPLLSRASLERWIEEQEKSTIGQLADFDFIDLPAVDQYRHMIKQQPKQRLDLSIQTEYPALQTIVYHSKKINALFGPVFSELTRQLLESIDSSRFMFYTRKTPTQIEEFFSDLDSNVPMDILELDISKYDKSQNEFHCAVEYEIWKRLGLDDFLAEVWKHGHRKTTLKDYTAGIKTCLWYQRKSGDVTTFIGNTIIIAACLSSMLPMERLIKGAFCGDDSILYFPKGTDFPDIQQGANLLWNFEAKLFRKRYGYFCGRYIIHHDRGCIVYYDPLKLISKLGAKHIKNREHLEEFRTSLCDVAGSLNNCAYYTHLDDAVGEVIKTAPPGSFVYRALVKYLCDKRLFQTLFLE</sequence>
<dbReference type="EMBL" id="LC538100">
    <property type="protein sequence ID" value="BCD53000.1"/>
    <property type="molecule type" value="Genomic_RNA"/>
</dbReference>
<dbReference type="PROSITE" id="PS51657">
    <property type="entry name" value="PSRV_HELICASE"/>
    <property type="match status" value="1"/>
</dbReference>
<dbReference type="GO" id="GO:0016787">
    <property type="term" value="F:hydrolase activity"/>
    <property type="evidence" value="ECO:0007669"/>
    <property type="project" value="UniProtKB-KW"/>
</dbReference>
<dbReference type="Gene3D" id="3.40.50.300">
    <property type="entry name" value="P-loop containing nucleotide triphosphate hydrolases"/>
    <property type="match status" value="2"/>
</dbReference>
<evidence type="ECO:0000256" key="9">
    <source>
        <dbReference type="ARBA" id="ARBA00022741"/>
    </source>
</evidence>
<dbReference type="EC" id="2.7.7.48" evidence="1"/>
<dbReference type="Pfam" id="PF20896">
    <property type="entry name" value="ToMV_Hel_N"/>
    <property type="match status" value="1"/>
</dbReference>
<evidence type="ECO:0000259" key="17">
    <source>
        <dbReference type="PROSITE" id="PS50507"/>
    </source>
</evidence>
<dbReference type="InterPro" id="IPR049329">
    <property type="entry name" value="ToMV_Hel_N"/>
</dbReference>
<evidence type="ECO:0000256" key="8">
    <source>
        <dbReference type="ARBA" id="ARBA00022695"/>
    </source>
</evidence>
<evidence type="ECO:0000259" key="18">
    <source>
        <dbReference type="PROSITE" id="PS51657"/>
    </source>
</evidence>
<evidence type="ECO:0000313" key="20">
    <source>
        <dbReference type="EMBL" id="BCD53000.1"/>
    </source>
</evidence>
<feature type="domain" description="RdRp catalytic" evidence="17">
    <location>
        <begin position="1380"/>
        <end position="1493"/>
    </location>
</feature>
<evidence type="ECO:0000256" key="11">
    <source>
        <dbReference type="ARBA" id="ARBA00022806"/>
    </source>
</evidence>